<name>A0A6S6PEW3_ACEAC</name>
<dbReference type="EMBL" id="AP023326">
    <property type="protein sequence ID" value="BCI66288.1"/>
    <property type="molecule type" value="Genomic_DNA"/>
</dbReference>
<dbReference type="SUPFAM" id="SSF53756">
    <property type="entry name" value="UDP-Glycosyltransferase/glycogen phosphorylase"/>
    <property type="match status" value="1"/>
</dbReference>
<dbReference type="AlphaFoldDB" id="A0A6S6PEW3"/>
<evidence type="ECO:0000313" key="1">
    <source>
        <dbReference type="EMBL" id="BCI66288.1"/>
    </source>
</evidence>
<evidence type="ECO:0008006" key="3">
    <source>
        <dbReference type="Google" id="ProtNLM"/>
    </source>
</evidence>
<dbReference type="Proteomes" id="UP000515220">
    <property type="component" value="Chromosome"/>
</dbReference>
<evidence type="ECO:0000313" key="2">
    <source>
        <dbReference type="Proteomes" id="UP000515220"/>
    </source>
</evidence>
<dbReference type="Gene3D" id="3.40.50.2000">
    <property type="entry name" value="Glycogen Phosphorylase B"/>
    <property type="match status" value="1"/>
</dbReference>
<accession>A0A6S6PEW3</accession>
<proteinExistence type="predicted"/>
<protein>
    <recommendedName>
        <fullName evidence="3">Glycosyltransferase subfamily 4-like N-terminal domain-containing protein</fullName>
    </recommendedName>
</protein>
<reference evidence="1 2" key="1">
    <citation type="submission" date="2020-07" db="EMBL/GenBank/DDBJ databases">
        <title>Complete Genome Sequence of an acetic acid bacterium, Acetobacter aceti JCM20276.</title>
        <authorList>
            <person name="Hirose Y."/>
            <person name="Mihara H."/>
        </authorList>
    </citation>
    <scope>NUCLEOTIDE SEQUENCE [LARGE SCALE GENOMIC DNA]</scope>
    <source>
        <strain evidence="1 2">JCM20276</strain>
    </source>
</reference>
<gene>
    <name evidence="1" type="ORF">AAJCM20276_09120</name>
</gene>
<organism evidence="1 2">
    <name type="scientific">Acetobacter aceti</name>
    <dbReference type="NCBI Taxonomy" id="435"/>
    <lineage>
        <taxon>Bacteria</taxon>
        <taxon>Pseudomonadati</taxon>
        <taxon>Pseudomonadota</taxon>
        <taxon>Alphaproteobacteria</taxon>
        <taxon>Acetobacterales</taxon>
        <taxon>Acetobacteraceae</taxon>
        <taxon>Acetobacter</taxon>
        <taxon>Acetobacter subgen. Acetobacter</taxon>
    </lineage>
</organism>
<sequence>MKIIHVVRQFSPSVGGLEDSVLSLAFEQRAMGIDAQVITLNTVFNREGVLPPRESIQGILVTRIPWCGSSRYPLAPSVIAHIGGADLIHVHAIDFFACN</sequence>